<gene>
    <name evidence="3" type="ORF">PVK06_045446</name>
</gene>
<organism evidence="3 4">
    <name type="scientific">Gossypium arboreum</name>
    <name type="common">Tree cotton</name>
    <name type="synonym">Gossypium nanking</name>
    <dbReference type="NCBI Taxonomy" id="29729"/>
    <lineage>
        <taxon>Eukaryota</taxon>
        <taxon>Viridiplantae</taxon>
        <taxon>Streptophyta</taxon>
        <taxon>Embryophyta</taxon>
        <taxon>Tracheophyta</taxon>
        <taxon>Spermatophyta</taxon>
        <taxon>Magnoliopsida</taxon>
        <taxon>eudicotyledons</taxon>
        <taxon>Gunneridae</taxon>
        <taxon>Pentapetalae</taxon>
        <taxon>rosids</taxon>
        <taxon>malvids</taxon>
        <taxon>Malvales</taxon>
        <taxon>Malvaceae</taxon>
        <taxon>Malvoideae</taxon>
        <taxon>Gossypium</taxon>
    </lineage>
</organism>
<dbReference type="EMBL" id="JARKNE010000012">
    <property type="protein sequence ID" value="KAK5777479.1"/>
    <property type="molecule type" value="Genomic_DNA"/>
</dbReference>
<feature type="domain" description="Upf1" evidence="2">
    <location>
        <begin position="7"/>
        <end position="185"/>
    </location>
</feature>
<name>A0ABR0MU31_GOSAR</name>
<sequence length="203" mass="23101">MAIMSMEMGFFRACCRYCRVSNPVCVVRCNVPSCRKWFLNSRGNTSGSHIVNHLVSHLLERRTMDLQHNAMVVKLCAKSKEAISSPIEHLTLYYQLKGKRLWKGCGLECAKMVGSGIGSGYLIVRKWKATEPVYLIPLVLGAKQVMDRQIPAWLYHGGSVFLAADFICNITINQVENRLQFMRYSQRNMSCPLFPPLTTTFMK</sequence>
<dbReference type="InterPro" id="IPR018999">
    <property type="entry name" value="UPF1_CH/ZBD"/>
</dbReference>
<dbReference type="PROSITE" id="PS51997">
    <property type="entry name" value="UPF1_CH_RICH"/>
    <property type="match status" value="1"/>
</dbReference>
<evidence type="ECO:0000256" key="1">
    <source>
        <dbReference type="PROSITE-ProRule" id="PRU01341"/>
    </source>
</evidence>
<protein>
    <recommendedName>
        <fullName evidence="2">Upf1 domain-containing protein</fullName>
    </recommendedName>
</protein>
<comment type="caution">
    <text evidence="3">The sequence shown here is derived from an EMBL/GenBank/DDBJ whole genome shotgun (WGS) entry which is preliminary data.</text>
</comment>
<evidence type="ECO:0000313" key="4">
    <source>
        <dbReference type="Proteomes" id="UP001358586"/>
    </source>
</evidence>
<proteinExistence type="predicted"/>
<evidence type="ECO:0000313" key="3">
    <source>
        <dbReference type="EMBL" id="KAK5777479.1"/>
    </source>
</evidence>
<comment type="caution">
    <text evidence="1">Lacks conserved residue(s) required for the propagation of feature annotation.</text>
</comment>
<accession>A0ABR0MU31</accession>
<evidence type="ECO:0000259" key="2">
    <source>
        <dbReference type="PROSITE" id="PS51997"/>
    </source>
</evidence>
<dbReference type="Proteomes" id="UP001358586">
    <property type="component" value="Chromosome 12"/>
</dbReference>
<keyword evidence="4" id="KW-1185">Reference proteome</keyword>
<dbReference type="Pfam" id="PF09416">
    <property type="entry name" value="UPF1_Zn_bind"/>
    <property type="match status" value="1"/>
</dbReference>
<reference evidence="3 4" key="1">
    <citation type="submission" date="2023-03" db="EMBL/GenBank/DDBJ databases">
        <title>WGS of Gossypium arboreum.</title>
        <authorList>
            <person name="Yu D."/>
        </authorList>
    </citation>
    <scope>NUCLEOTIDE SEQUENCE [LARGE SCALE GENOMIC DNA]</scope>
    <source>
        <tissue evidence="3">Leaf</tissue>
    </source>
</reference>